<evidence type="ECO:0000313" key="8">
    <source>
        <dbReference type="EMBL" id="SDH21358.1"/>
    </source>
</evidence>
<sequence length="216" mass="23557">MPSFDQQLIDALPHLRAFARSLTPDRALADDLAQEAATRALANRRSYRPGSNFRAWVFTILRNAFYSEHRRKWRTSEQTDEAAMLAHGEPGRQQAHLELDDFRRTFGCLPAEQREALVLVGACGFGIEQAAEVAGCAPGTVKSRVSRGRRELKARLDGDAVVAPSRVAASAPGRGGRRRSEDGSEDVGHLIDHLISDVIGHAGGRSPERQPGLAAE</sequence>
<feature type="compositionally biased region" description="Basic and acidic residues" evidence="5">
    <location>
        <begin position="178"/>
        <end position="187"/>
    </location>
</feature>
<dbReference type="Gene3D" id="1.10.1740.10">
    <property type="match status" value="1"/>
</dbReference>
<dbReference type="InterPro" id="IPR013324">
    <property type="entry name" value="RNA_pol_sigma_r3/r4-like"/>
</dbReference>
<dbReference type="InterPro" id="IPR039425">
    <property type="entry name" value="RNA_pol_sigma-70-like"/>
</dbReference>
<keyword evidence="2" id="KW-0805">Transcription regulation</keyword>
<feature type="domain" description="RNA polymerase sigma factor 70 region 4 type 2" evidence="7">
    <location>
        <begin position="101"/>
        <end position="152"/>
    </location>
</feature>
<dbReference type="SUPFAM" id="SSF88946">
    <property type="entry name" value="Sigma2 domain of RNA polymerase sigma factors"/>
    <property type="match status" value="1"/>
</dbReference>
<dbReference type="AlphaFoldDB" id="A0A1G8AKB0"/>
<organism evidence="8 9">
    <name type="scientific">Roseospirillum parvum</name>
    <dbReference type="NCBI Taxonomy" id="83401"/>
    <lineage>
        <taxon>Bacteria</taxon>
        <taxon>Pseudomonadati</taxon>
        <taxon>Pseudomonadota</taxon>
        <taxon>Alphaproteobacteria</taxon>
        <taxon>Rhodospirillales</taxon>
        <taxon>Rhodospirillaceae</taxon>
        <taxon>Roseospirillum</taxon>
    </lineage>
</organism>
<dbReference type="PANTHER" id="PTHR43133:SF25">
    <property type="entry name" value="RNA POLYMERASE SIGMA FACTOR RFAY-RELATED"/>
    <property type="match status" value="1"/>
</dbReference>
<evidence type="ECO:0000313" key="9">
    <source>
        <dbReference type="Proteomes" id="UP000217076"/>
    </source>
</evidence>
<feature type="domain" description="RNA polymerase sigma-70 region 2" evidence="6">
    <location>
        <begin position="12"/>
        <end position="75"/>
    </location>
</feature>
<proteinExistence type="inferred from homology"/>
<feature type="region of interest" description="Disordered" evidence="5">
    <location>
        <begin position="167"/>
        <end position="187"/>
    </location>
</feature>
<dbReference type="InterPro" id="IPR014284">
    <property type="entry name" value="RNA_pol_sigma-70_dom"/>
</dbReference>
<dbReference type="GO" id="GO:0006352">
    <property type="term" value="P:DNA-templated transcription initiation"/>
    <property type="evidence" value="ECO:0007669"/>
    <property type="project" value="InterPro"/>
</dbReference>
<evidence type="ECO:0000259" key="7">
    <source>
        <dbReference type="Pfam" id="PF08281"/>
    </source>
</evidence>
<protein>
    <submittedName>
        <fullName evidence="8">RNA polymerase sigma-70 factor, ECF subfamily</fullName>
    </submittedName>
</protein>
<dbReference type="InterPro" id="IPR013325">
    <property type="entry name" value="RNA_pol_sigma_r2"/>
</dbReference>
<dbReference type="InterPro" id="IPR007627">
    <property type="entry name" value="RNA_pol_sigma70_r2"/>
</dbReference>
<dbReference type="OrthoDB" id="9803470at2"/>
<dbReference type="Pfam" id="PF08281">
    <property type="entry name" value="Sigma70_r4_2"/>
    <property type="match status" value="1"/>
</dbReference>
<evidence type="ECO:0000256" key="4">
    <source>
        <dbReference type="ARBA" id="ARBA00023163"/>
    </source>
</evidence>
<dbReference type="Proteomes" id="UP000217076">
    <property type="component" value="Unassembled WGS sequence"/>
</dbReference>
<comment type="similarity">
    <text evidence="1">Belongs to the sigma-70 factor family. ECF subfamily.</text>
</comment>
<name>A0A1G8AKB0_9PROT</name>
<dbReference type="STRING" id="83401.SAMN05421742_10522"/>
<dbReference type="RefSeq" id="WP_092618439.1">
    <property type="nucleotide sequence ID" value="NZ_FNCV01000005.1"/>
</dbReference>
<dbReference type="PANTHER" id="PTHR43133">
    <property type="entry name" value="RNA POLYMERASE ECF-TYPE SIGMA FACTO"/>
    <property type="match status" value="1"/>
</dbReference>
<evidence type="ECO:0000256" key="2">
    <source>
        <dbReference type="ARBA" id="ARBA00023015"/>
    </source>
</evidence>
<dbReference type="InterPro" id="IPR036388">
    <property type="entry name" value="WH-like_DNA-bd_sf"/>
</dbReference>
<keyword evidence="4" id="KW-0804">Transcription</keyword>
<dbReference type="InterPro" id="IPR013249">
    <property type="entry name" value="RNA_pol_sigma70_r4_t2"/>
</dbReference>
<reference evidence="9" key="1">
    <citation type="submission" date="2016-10" db="EMBL/GenBank/DDBJ databases">
        <authorList>
            <person name="Varghese N."/>
            <person name="Submissions S."/>
        </authorList>
    </citation>
    <scope>NUCLEOTIDE SEQUENCE [LARGE SCALE GENOMIC DNA]</scope>
    <source>
        <strain evidence="9">930I</strain>
    </source>
</reference>
<keyword evidence="9" id="KW-1185">Reference proteome</keyword>
<keyword evidence="3" id="KW-0731">Sigma factor</keyword>
<dbReference type="Gene3D" id="1.10.10.10">
    <property type="entry name" value="Winged helix-like DNA-binding domain superfamily/Winged helix DNA-binding domain"/>
    <property type="match status" value="1"/>
</dbReference>
<evidence type="ECO:0000256" key="5">
    <source>
        <dbReference type="SAM" id="MobiDB-lite"/>
    </source>
</evidence>
<evidence type="ECO:0000256" key="3">
    <source>
        <dbReference type="ARBA" id="ARBA00023082"/>
    </source>
</evidence>
<gene>
    <name evidence="8" type="ORF">SAMN05421742_10522</name>
</gene>
<dbReference type="GO" id="GO:0003677">
    <property type="term" value="F:DNA binding"/>
    <property type="evidence" value="ECO:0007669"/>
    <property type="project" value="InterPro"/>
</dbReference>
<dbReference type="Pfam" id="PF04542">
    <property type="entry name" value="Sigma70_r2"/>
    <property type="match status" value="1"/>
</dbReference>
<dbReference type="EMBL" id="FNCV01000005">
    <property type="protein sequence ID" value="SDH21358.1"/>
    <property type="molecule type" value="Genomic_DNA"/>
</dbReference>
<dbReference type="GO" id="GO:0016987">
    <property type="term" value="F:sigma factor activity"/>
    <property type="evidence" value="ECO:0007669"/>
    <property type="project" value="UniProtKB-KW"/>
</dbReference>
<dbReference type="NCBIfam" id="TIGR02937">
    <property type="entry name" value="sigma70-ECF"/>
    <property type="match status" value="1"/>
</dbReference>
<accession>A0A1G8AKB0</accession>
<evidence type="ECO:0000259" key="6">
    <source>
        <dbReference type="Pfam" id="PF04542"/>
    </source>
</evidence>
<evidence type="ECO:0000256" key="1">
    <source>
        <dbReference type="ARBA" id="ARBA00010641"/>
    </source>
</evidence>
<dbReference type="SUPFAM" id="SSF88659">
    <property type="entry name" value="Sigma3 and sigma4 domains of RNA polymerase sigma factors"/>
    <property type="match status" value="1"/>
</dbReference>